<sequence length="315" mass="36520">MKKCPICESSNTKFVNDLYDDRYGYPGVYKLLQCNNCNHKYLDVDFTDQQITDLYTNFYPRTERSIDSFQPLEYTKGIRGWWSGDYRAFAAVPENVRVLDIGCGFGESLAYHKKRGCEVYGVDADANLQRVADKYQFNVKIGSFDAKNYSENFFDYVTMDQVIEHFANPAEVLKGINHILKPGGFLVFTTPNSNGFSAKWNQKKWINWHTPYHLQHFSRKSFKILGRNAGFKLVSLKCVTSSEWARYQQIHNIIFPDQAGKKAAFWSTGIEITESQQKRLNKVNRFHKTRMNHLLTRLFDAIGLGDNFIGIYQKV</sequence>
<keyword evidence="1" id="KW-0489">Methyltransferase</keyword>
<dbReference type="GO" id="GO:0008168">
    <property type="term" value="F:methyltransferase activity"/>
    <property type="evidence" value="ECO:0007669"/>
    <property type="project" value="UniProtKB-KW"/>
</dbReference>
<dbReference type="PANTHER" id="PTHR43861">
    <property type="entry name" value="TRANS-ACONITATE 2-METHYLTRANSFERASE-RELATED"/>
    <property type="match status" value="1"/>
</dbReference>
<dbReference type="CDD" id="cd02440">
    <property type="entry name" value="AdoMet_MTases"/>
    <property type="match status" value="1"/>
</dbReference>
<dbReference type="EMBL" id="RQGD01000046">
    <property type="protein sequence ID" value="TGL56537.1"/>
    <property type="molecule type" value="Genomic_DNA"/>
</dbReference>
<accession>A0A4R9JYF2</accession>
<dbReference type="PANTHER" id="PTHR43861:SF6">
    <property type="entry name" value="METHYLTRANSFERASE TYPE 11"/>
    <property type="match status" value="1"/>
</dbReference>
<organism evidence="1 2">
    <name type="scientific">Leptospira ognonensis</name>
    <dbReference type="NCBI Taxonomy" id="2484945"/>
    <lineage>
        <taxon>Bacteria</taxon>
        <taxon>Pseudomonadati</taxon>
        <taxon>Spirochaetota</taxon>
        <taxon>Spirochaetia</taxon>
        <taxon>Leptospirales</taxon>
        <taxon>Leptospiraceae</taxon>
        <taxon>Leptospira</taxon>
    </lineage>
</organism>
<evidence type="ECO:0000313" key="1">
    <source>
        <dbReference type="EMBL" id="TGL56537.1"/>
    </source>
</evidence>
<proteinExistence type="predicted"/>
<name>A0A4R9JYF2_9LEPT</name>
<gene>
    <name evidence="1" type="ORF">EHQ58_18135</name>
</gene>
<dbReference type="Pfam" id="PF13489">
    <property type="entry name" value="Methyltransf_23"/>
    <property type="match status" value="1"/>
</dbReference>
<keyword evidence="1" id="KW-0808">Transferase</keyword>
<dbReference type="InterPro" id="IPR029063">
    <property type="entry name" value="SAM-dependent_MTases_sf"/>
</dbReference>
<evidence type="ECO:0000313" key="2">
    <source>
        <dbReference type="Proteomes" id="UP000297693"/>
    </source>
</evidence>
<dbReference type="AlphaFoldDB" id="A0A4R9JYF2"/>
<dbReference type="SUPFAM" id="SSF53335">
    <property type="entry name" value="S-adenosyl-L-methionine-dependent methyltransferases"/>
    <property type="match status" value="1"/>
</dbReference>
<comment type="caution">
    <text evidence="1">The sequence shown here is derived from an EMBL/GenBank/DDBJ whole genome shotgun (WGS) entry which is preliminary data.</text>
</comment>
<protein>
    <submittedName>
        <fullName evidence="1">Class I SAM-dependent methyltransferase</fullName>
    </submittedName>
</protein>
<dbReference type="OrthoDB" id="308846at2"/>
<dbReference type="RefSeq" id="WP_135625457.1">
    <property type="nucleotide sequence ID" value="NZ_RQGD01000046.1"/>
</dbReference>
<dbReference type="Proteomes" id="UP000297693">
    <property type="component" value="Unassembled WGS sequence"/>
</dbReference>
<dbReference type="Gene3D" id="3.40.50.150">
    <property type="entry name" value="Vaccinia Virus protein VP39"/>
    <property type="match status" value="1"/>
</dbReference>
<dbReference type="GO" id="GO:0032259">
    <property type="term" value="P:methylation"/>
    <property type="evidence" value="ECO:0007669"/>
    <property type="project" value="UniProtKB-KW"/>
</dbReference>
<keyword evidence="2" id="KW-1185">Reference proteome</keyword>
<reference evidence="1" key="1">
    <citation type="journal article" date="2019" name="PLoS Negl. Trop. Dis.">
        <title>Revisiting the worldwide diversity of Leptospira species in the environment.</title>
        <authorList>
            <person name="Vincent A.T."/>
            <person name="Schiettekatte O."/>
            <person name="Bourhy P."/>
            <person name="Veyrier F.J."/>
            <person name="Picardeau M."/>
        </authorList>
    </citation>
    <scope>NUCLEOTIDE SEQUENCE [LARGE SCALE GENOMIC DNA]</scope>
    <source>
        <strain evidence="1">201702476</strain>
    </source>
</reference>